<dbReference type="Pfam" id="PF22252">
    <property type="entry name" value="PNGase_F-II_N"/>
    <property type="match status" value="1"/>
</dbReference>
<keyword evidence="3" id="KW-1185">Reference proteome</keyword>
<feature type="signal peptide" evidence="1">
    <location>
        <begin position="1"/>
        <end position="20"/>
    </location>
</feature>
<evidence type="ECO:0000256" key="1">
    <source>
        <dbReference type="SAM" id="SignalP"/>
    </source>
</evidence>
<dbReference type="AlphaFoldDB" id="A0A4Z1BEI6"/>
<organism evidence="2 3">
    <name type="scientific">Empedobacter tilapiae</name>
    <dbReference type="NCBI Taxonomy" id="2491114"/>
    <lineage>
        <taxon>Bacteria</taxon>
        <taxon>Pseudomonadati</taxon>
        <taxon>Bacteroidota</taxon>
        <taxon>Flavobacteriia</taxon>
        <taxon>Flavobacteriales</taxon>
        <taxon>Weeksellaceae</taxon>
        <taxon>Empedobacter</taxon>
    </lineage>
</organism>
<dbReference type="Proteomes" id="UP000297998">
    <property type="component" value="Unassembled WGS sequence"/>
</dbReference>
<keyword evidence="1" id="KW-0732">Signal</keyword>
<dbReference type="EMBL" id="SRPE01000005">
    <property type="protein sequence ID" value="TGN27184.1"/>
    <property type="molecule type" value="Genomic_DNA"/>
</dbReference>
<sequence length="261" mass="29910">MRTILTLLTYCTILSTSVLAQKLEVTYQEVVKVNPDEFKSSINFSSNGKSSSIPKDVYDNMIKDMQEPKDFLLTVFDNETTYKKIEKIDNQQHSGGMRISISFGDSGSGLYKNLSSKEYYKSVKLMDKSYTIKDQLKDYKWQLSRETKKILGFDVRKATSIVDSTTTATAWYTPNIPVKDGPGMYDGLPGLILEVEIKNTKNKGIESNIMRAIEVKEMPNLKPLEKPKDKNIISDNEYKTLMEKQMERFKQMRSEGIDKKD</sequence>
<name>A0A4Z1BEI6_9FLAO</name>
<evidence type="ECO:0000313" key="2">
    <source>
        <dbReference type="EMBL" id="TGN27184.1"/>
    </source>
</evidence>
<protein>
    <submittedName>
        <fullName evidence="2">GLPGLI family protein</fullName>
    </submittedName>
</protein>
<dbReference type="OrthoDB" id="1068986at2"/>
<proteinExistence type="predicted"/>
<evidence type="ECO:0000313" key="3">
    <source>
        <dbReference type="Proteomes" id="UP000297998"/>
    </source>
</evidence>
<dbReference type="InterPro" id="IPR005901">
    <property type="entry name" value="GLPGLI"/>
</dbReference>
<feature type="chain" id="PRO_5021385878" evidence="1">
    <location>
        <begin position="21"/>
        <end position="261"/>
    </location>
</feature>
<dbReference type="RefSeq" id="WP_135835340.1">
    <property type="nucleotide sequence ID" value="NZ_SRPE01000005.1"/>
</dbReference>
<gene>
    <name evidence="2" type="ORF">E4J94_08175</name>
</gene>
<accession>A0A4Z1BEI6</accession>
<dbReference type="NCBIfam" id="TIGR01200">
    <property type="entry name" value="GLPGLI"/>
    <property type="match status" value="1"/>
</dbReference>
<comment type="caution">
    <text evidence="2">The sequence shown here is derived from an EMBL/GenBank/DDBJ whole genome shotgun (WGS) entry which is preliminary data.</text>
</comment>
<reference evidence="2 3" key="1">
    <citation type="submission" date="2019-03" db="EMBL/GenBank/DDBJ databases">
        <title>Empedobacter tilapiae sp. nov., isolated from an intestine of Nile tilapia Oreochromis niloticus.</title>
        <authorList>
            <person name="Kim Y.-O."/>
            <person name="Yoon J.-H."/>
        </authorList>
    </citation>
    <scope>NUCLEOTIDE SEQUENCE [LARGE SCALE GENOMIC DNA]</scope>
    <source>
        <strain evidence="2 3">MRS2</strain>
    </source>
</reference>